<dbReference type="EMBL" id="CAIJDE010000050">
    <property type="protein sequence ID" value="CAC9975687.1"/>
    <property type="molecule type" value="Genomic_DNA"/>
</dbReference>
<keyword evidence="2" id="KW-1185">Reference proteome</keyword>
<evidence type="ECO:0008006" key="3">
    <source>
        <dbReference type="Google" id="ProtNLM"/>
    </source>
</evidence>
<dbReference type="Gene3D" id="3.40.50.300">
    <property type="entry name" value="P-loop containing nucleotide triphosphate hydrolases"/>
    <property type="match status" value="1"/>
</dbReference>
<name>A0A9N8J5M9_9FLAO</name>
<dbReference type="Proteomes" id="UP000533639">
    <property type="component" value="Unassembled WGS sequence"/>
</dbReference>
<sequence length="322" mass="37516">MENILHPLSNWIPYKLLEKNNEIYFEWIYVGDLKYAEPFFEETILKCRKHEYNSKSFKVISTPENLVEWSEEIDSVDLKSLVFHVSRCGSTMLSQSLATSAENIMVSEAPIVDEILRSNLFGLDKKSALLKGVIKLLGQKRFPEQKNLILKLDAWHIFNAGYLRSIFAETPFALLYRNPTEVLKSHQKKMGMHMVPNLLPPSVFGITAQEINRISFQQYGALVLEKYFEGFLSFYETDQNVTALYYNDGMKQVVEKFISFIKVNYAYAELDKMYERLNAHSKNENEAFNGDSFKEEELEINFTKLNLLHEKLNNTFLEHQES</sequence>
<evidence type="ECO:0000313" key="2">
    <source>
        <dbReference type="Proteomes" id="UP000533639"/>
    </source>
</evidence>
<dbReference type="InterPro" id="IPR027417">
    <property type="entry name" value="P-loop_NTPase"/>
</dbReference>
<dbReference type="SUPFAM" id="SSF52540">
    <property type="entry name" value="P-loop containing nucleoside triphosphate hydrolases"/>
    <property type="match status" value="1"/>
</dbReference>
<organism evidence="1 2">
    <name type="scientific">Flavobacterium panici</name>
    <dbReference type="NCBI Taxonomy" id="2654843"/>
    <lineage>
        <taxon>Bacteria</taxon>
        <taxon>Pseudomonadati</taxon>
        <taxon>Bacteroidota</taxon>
        <taxon>Flavobacteriia</taxon>
        <taxon>Flavobacteriales</taxon>
        <taxon>Flavobacteriaceae</taxon>
        <taxon>Flavobacterium</taxon>
    </lineage>
</organism>
<gene>
    <name evidence="1" type="ORF">FLAPXU55_03403</name>
</gene>
<accession>A0A9N8J5M9</accession>
<dbReference type="AlphaFoldDB" id="A0A9N8J5M9"/>
<reference evidence="1 2" key="1">
    <citation type="submission" date="2020-06" db="EMBL/GenBank/DDBJ databases">
        <authorList>
            <person name="Criscuolo A."/>
        </authorList>
    </citation>
    <scope>NUCLEOTIDE SEQUENCE [LARGE SCALE GENOMIC DNA]</scope>
    <source>
        <strain evidence="1">PXU-55</strain>
    </source>
</reference>
<evidence type="ECO:0000313" key="1">
    <source>
        <dbReference type="EMBL" id="CAC9975687.1"/>
    </source>
</evidence>
<protein>
    <recommendedName>
        <fullName evidence="3">Sulfotransferase family protein</fullName>
    </recommendedName>
</protein>
<dbReference type="RefSeq" id="WP_180859641.1">
    <property type="nucleotide sequence ID" value="NZ_CAIJDE010000050.1"/>
</dbReference>
<proteinExistence type="predicted"/>
<comment type="caution">
    <text evidence="1">The sequence shown here is derived from an EMBL/GenBank/DDBJ whole genome shotgun (WGS) entry which is preliminary data.</text>
</comment>